<comment type="caution">
    <text evidence="2">The sequence shown here is derived from an EMBL/GenBank/DDBJ whole genome shotgun (WGS) entry which is preliminary data.</text>
</comment>
<dbReference type="Proteomes" id="UP001152747">
    <property type="component" value="Unassembled WGS sequence"/>
</dbReference>
<accession>A0A9P1N0V7</accession>
<dbReference type="OrthoDB" id="5782611at2759"/>
<dbReference type="AlphaFoldDB" id="A0A9P1N0V7"/>
<evidence type="ECO:0000256" key="1">
    <source>
        <dbReference type="SAM" id="SignalP"/>
    </source>
</evidence>
<feature type="chain" id="PRO_5040463595" evidence="1">
    <location>
        <begin position="16"/>
        <end position="415"/>
    </location>
</feature>
<gene>
    <name evidence="2" type="ORF">CAMP_LOCUS6213</name>
</gene>
<reference evidence="2" key="1">
    <citation type="submission" date="2022-11" db="EMBL/GenBank/DDBJ databases">
        <authorList>
            <person name="Kikuchi T."/>
        </authorList>
    </citation>
    <scope>NUCLEOTIDE SEQUENCE</scope>
    <source>
        <strain evidence="2">PS1010</strain>
    </source>
</reference>
<keyword evidence="1" id="KW-0732">Signal</keyword>
<evidence type="ECO:0000313" key="2">
    <source>
        <dbReference type="EMBL" id="CAI5443576.1"/>
    </source>
</evidence>
<name>A0A9P1N0V7_9PELO</name>
<organism evidence="2 3">
    <name type="scientific">Caenorhabditis angaria</name>
    <dbReference type="NCBI Taxonomy" id="860376"/>
    <lineage>
        <taxon>Eukaryota</taxon>
        <taxon>Metazoa</taxon>
        <taxon>Ecdysozoa</taxon>
        <taxon>Nematoda</taxon>
        <taxon>Chromadorea</taxon>
        <taxon>Rhabditida</taxon>
        <taxon>Rhabditina</taxon>
        <taxon>Rhabditomorpha</taxon>
        <taxon>Rhabditoidea</taxon>
        <taxon>Rhabditidae</taxon>
        <taxon>Peloderinae</taxon>
        <taxon>Caenorhabditis</taxon>
    </lineage>
</organism>
<feature type="signal peptide" evidence="1">
    <location>
        <begin position="1"/>
        <end position="15"/>
    </location>
</feature>
<protein>
    <submittedName>
        <fullName evidence="2">Uncharacterized protein</fullName>
    </submittedName>
</protein>
<keyword evidence="3" id="KW-1185">Reference proteome</keyword>
<proteinExistence type="predicted"/>
<evidence type="ECO:0000313" key="3">
    <source>
        <dbReference type="Proteomes" id="UP001152747"/>
    </source>
</evidence>
<sequence length="415" mass="46528">MLLALLFPLASIVYADIPPAELQNFSATIDVLAGTFDAVNSNDGFATLASIAYTGDGSTPRSMMEIQFSPPEFCQAVKICVTEKKNWMTYQPPTGKIEVFFDGNLMFQGFTGELKWKNRNFSYSDGLFWTTKLYETKSAVFGEKLAQKMLVIFTNSRQCHPQVRVDGKASRVDFLLSQNMGNPLPEEFSPIHNGAKIKTFYTNTAVQNSARTIDYFPQLKAHSSIKTAQGQIEFRTSLAGGPSSRISQISVIEVDKKINQNLGAGDLREDKISIDLSDCHWLRLWFVAKADATWQNYNVDFEPANSIDFFLNEGFVMLPDRENAAMLPTSSKISQIHLKSHGNELVELLIGSKSMLHPITFKTPMLNSADFKIFLIRAPKCDAVFRMTPKFTRGNLKIFNNFQLSGAKIYAIQKN</sequence>
<dbReference type="EMBL" id="CANHGI010000002">
    <property type="protein sequence ID" value="CAI5443576.1"/>
    <property type="molecule type" value="Genomic_DNA"/>
</dbReference>